<reference evidence="1" key="1">
    <citation type="submission" date="2021-01" db="EMBL/GenBank/DDBJ databases">
        <title>Whole genome shotgun sequence of Actinoplanes rishiriensis NBRC 108556.</title>
        <authorList>
            <person name="Komaki H."/>
            <person name="Tamura T."/>
        </authorList>
    </citation>
    <scope>NUCLEOTIDE SEQUENCE</scope>
    <source>
        <strain evidence="1">NBRC 108556</strain>
    </source>
</reference>
<dbReference type="Pfam" id="PF16277">
    <property type="entry name" value="DUF4926"/>
    <property type="match status" value="1"/>
</dbReference>
<dbReference type="EMBL" id="BOMV01000109">
    <property type="protein sequence ID" value="GIF01667.1"/>
    <property type="molecule type" value="Genomic_DNA"/>
</dbReference>
<dbReference type="Proteomes" id="UP000636960">
    <property type="component" value="Unassembled WGS sequence"/>
</dbReference>
<evidence type="ECO:0008006" key="3">
    <source>
        <dbReference type="Google" id="ProtNLM"/>
    </source>
</evidence>
<proteinExistence type="predicted"/>
<sequence length="67" mass="7401">MELYDTVRLLVDLPEEGLAAGAIGAVVHVFDRPNLAYEVEFTDERGHTITQIPLTPDQFHPIAPSDV</sequence>
<dbReference type="RefSeq" id="WP_203790511.1">
    <property type="nucleotide sequence ID" value="NZ_BOMV01000109.1"/>
</dbReference>
<dbReference type="InterPro" id="IPR032568">
    <property type="entry name" value="DUF4926"/>
</dbReference>
<organism evidence="1 2">
    <name type="scientific">Paractinoplanes rishiriensis</name>
    <dbReference type="NCBI Taxonomy" id="1050105"/>
    <lineage>
        <taxon>Bacteria</taxon>
        <taxon>Bacillati</taxon>
        <taxon>Actinomycetota</taxon>
        <taxon>Actinomycetes</taxon>
        <taxon>Micromonosporales</taxon>
        <taxon>Micromonosporaceae</taxon>
        <taxon>Paractinoplanes</taxon>
    </lineage>
</organism>
<keyword evidence="2" id="KW-1185">Reference proteome</keyword>
<dbReference type="AlphaFoldDB" id="A0A919KD05"/>
<accession>A0A919KD05</accession>
<evidence type="ECO:0000313" key="1">
    <source>
        <dbReference type="EMBL" id="GIF01667.1"/>
    </source>
</evidence>
<gene>
    <name evidence="1" type="ORF">Ari01nite_91310</name>
</gene>
<comment type="caution">
    <text evidence="1">The sequence shown here is derived from an EMBL/GenBank/DDBJ whole genome shotgun (WGS) entry which is preliminary data.</text>
</comment>
<protein>
    <recommendedName>
        <fullName evidence="3">DUF4926 domain-containing protein</fullName>
    </recommendedName>
</protein>
<name>A0A919KD05_9ACTN</name>
<evidence type="ECO:0000313" key="2">
    <source>
        <dbReference type="Proteomes" id="UP000636960"/>
    </source>
</evidence>